<evidence type="ECO:0000313" key="3">
    <source>
        <dbReference type="EMBL" id="MPM89961.1"/>
    </source>
</evidence>
<evidence type="ECO:0000256" key="1">
    <source>
        <dbReference type="SAM" id="Coils"/>
    </source>
</evidence>
<sequence length="190" mass="21789">MAGGFGQKPNSKNKIIKQNNGEIIKDSSIIFTKKTSSSGTLSPGESVNFGQEKKNIDWNREFLSQSIKQEQTVFINQHTQEIKQEIQELRLEIKKLVQEAQDLSSEVTDIEKAVDQNITDFSEYQINFLTRLKTFIVNYRKNVSEAQIWLESFNSKKNRRNAFWNHAKNKKSGGEQYLLSGEHSASRSAN</sequence>
<dbReference type="AlphaFoldDB" id="A0A645DL35"/>
<dbReference type="InterPro" id="IPR043719">
    <property type="entry name" value="DUF5660"/>
</dbReference>
<feature type="coiled-coil region" evidence="1">
    <location>
        <begin position="75"/>
        <end position="113"/>
    </location>
</feature>
<keyword evidence="1" id="KW-0175">Coiled coil</keyword>
<comment type="caution">
    <text evidence="3">The sequence shown here is derived from an EMBL/GenBank/DDBJ whole genome shotgun (WGS) entry which is preliminary data.</text>
</comment>
<gene>
    <name evidence="3" type="ORF">SDC9_137076</name>
</gene>
<name>A0A645DL35_9ZZZZ</name>
<accession>A0A645DL35</accession>
<dbReference type="EMBL" id="VSSQ01037314">
    <property type="protein sequence ID" value="MPM89961.1"/>
    <property type="molecule type" value="Genomic_DNA"/>
</dbReference>
<evidence type="ECO:0000259" key="2">
    <source>
        <dbReference type="Pfam" id="PF18904"/>
    </source>
</evidence>
<protein>
    <recommendedName>
        <fullName evidence="2">DUF5660 domain-containing protein</fullName>
    </recommendedName>
</protein>
<organism evidence="3">
    <name type="scientific">bioreactor metagenome</name>
    <dbReference type="NCBI Taxonomy" id="1076179"/>
    <lineage>
        <taxon>unclassified sequences</taxon>
        <taxon>metagenomes</taxon>
        <taxon>ecological metagenomes</taxon>
    </lineage>
</organism>
<dbReference type="Pfam" id="PF18904">
    <property type="entry name" value="DUF5660"/>
    <property type="match status" value="1"/>
</dbReference>
<feature type="domain" description="DUF5660" evidence="2">
    <location>
        <begin position="78"/>
        <end position="189"/>
    </location>
</feature>
<proteinExistence type="predicted"/>
<reference evidence="3" key="1">
    <citation type="submission" date="2019-08" db="EMBL/GenBank/DDBJ databases">
        <authorList>
            <person name="Kucharzyk K."/>
            <person name="Murdoch R.W."/>
            <person name="Higgins S."/>
            <person name="Loffler F."/>
        </authorList>
    </citation>
    <scope>NUCLEOTIDE SEQUENCE</scope>
</reference>